<dbReference type="Pfam" id="PF09335">
    <property type="entry name" value="VTT_dom"/>
    <property type="match status" value="1"/>
</dbReference>
<evidence type="ECO:0000256" key="3">
    <source>
        <dbReference type="ARBA" id="ARBA00022692"/>
    </source>
</evidence>
<feature type="transmembrane region" description="Helical" evidence="6">
    <location>
        <begin position="138"/>
        <end position="159"/>
    </location>
</feature>
<comment type="subcellular location">
    <subcellularLocation>
        <location evidence="1 6">Cell membrane</location>
        <topology evidence="1 6">Multi-pass membrane protein</topology>
    </subcellularLocation>
</comment>
<evidence type="ECO:0000313" key="8">
    <source>
        <dbReference type="EMBL" id="MDO3678425.1"/>
    </source>
</evidence>
<evidence type="ECO:0000259" key="7">
    <source>
        <dbReference type="Pfam" id="PF09335"/>
    </source>
</evidence>
<keyword evidence="5 6" id="KW-0472">Membrane</keyword>
<feature type="transmembrane region" description="Helical" evidence="6">
    <location>
        <begin position="63"/>
        <end position="80"/>
    </location>
</feature>
<evidence type="ECO:0000256" key="1">
    <source>
        <dbReference type="ARBA" id="ARBA00004651"/>
    </source>
</evidence>
<proteinExistence type="inferred from homology"/>
<dbReference type="Proteomes" id="UP001168883">
    <property type="component" value="Unassembled WGS sequence"/>
</dbReference>
<feature type="transmembrane region" description="Helical" evidence="6">
    <location>
        <begin position="171"/>
        <end position="187"/>
    </location>
</feature>
<evidence type="ECO:0000256" key="4">
    <source>
        <dbReference type="ARBA" id="ARBA00022989"/>
    </source>
</evidence>
<keyword evidence="9" id="KW-1185">Reference proteome</keyword>
<feature type="domain" description="VTT" evidence="7">
    <location>
        <begin position="44"/>
        <end position="161"/>
    </location>
</feature>
<gene>
    <name evidence="8" type="ORF">Q3C12_15545</name>
</gene>
<dbReference type="InterPro" id="IPR032816">
    <property type="entry name" value="VTT_dom"/>
</dbReference>
<dbReference type="PANTHER" id="PTHR12677">
    <property type="entry name" value="GOLGI APPARATUS MEMBRANE PROTEIN TVP38-RELATED"/>
    <property type="match status" value="1"/>
</dbReference>
<sequence length="196" mass="22068">MSWKETISRLSWQDIEHWLKQYEALGPLPGIIAPMIEAFVPALPLVAILIANVNAYGLGEGFLLSWIGVVAGALCVFLIFRKFGARFRGWVERKYPRSRKFIHWLETHGFTPIFLLACFPFTPSSVVNIVAGLSKVPLHTFIVATLLGKGVMIFLVSFAGHDLANLLRQPWKIALIVAVFVIMWLLGKKVEAKYFK</sequence>
<evidence type="ECO:0000256" key="2">
    <source>
        <dbReference type="ARBA" id="ARBA00022475"/>
    </source>
</evidence>
<accession>A0ABT8VBS3</accession>
<organism evidence="8 9">
    <name type="scientific">Paenibacillus ehimensis</name>
    <dbReference type="NCBI Taxonomy" id="79264"/>
    <lineage>
        <taxon>Bacteria</taxon>
        <taxon>Bacillati</taxon>
        <taxon>Bacillota</taxon>
        <taxon>Bacilli</taxon>
        <taxon>Bacillales</taxon>
        <taxon>Paenibacillaceae</taxon>
        <taxon>Paenibacillus</taxon>
    </lineage>
</organism>
<reference evidence="8" key="1">
    <citation type="submission" date="2023-07" db="EMBL/GenBank/DDBJ databases">
        <authorList>
            <person name="Aktuganov G."/>
            <person name="Boyko T."/>
            <person name="Delegan Y."/>
            <person name="Galimzianova N."/>
            <person name="Gilvanova E."/>
            <person name="Korobov V."/>
            <person name="Kuzmina L."/>
            <person name="Melentiev A."/>
            <person name="Milman P."/>
            <person name="Ryabova A."/>
            <person name="Stupak E."/>
            <person name="Yasakov T."/>
            <person name="Zharikova N."/>
            <person name="Zhurenko E."/>
        </authorList>
    </citation>
    <scope>NUCLEOTIDE SEQUENCE</scope>
    <source>
        <strain evidence="8">IB-739</strain>
    </source>
</reference>
<keyword evidence="2 6" id="KW-1003">Cell membrane</keyword>
<evidence type="ECO:0000313" key="9">
    <source>
        <dbReference type="Proteomes" id="UP001168883"/>
    </source>
</evidence>
<dbReference type="InterPro" id="IPR015414">
    <property type="entry name" value="TMEM64"/>
</dbReference>
<dbReference type="EMBL" id="JAUMKJ010000017">
    <property type="protein sequence ID" value="MDO3678425.1"/>
    <property type="molecule type" value="Genomic_DNA"/>
</dbReference>
<keyword evidence="4 6" id="KW-1133">Transmembrane helix</keyword>
<dbReference type="RefSeq" id="WP_127487432.1">
    <property type="nucleotide sequence ID" value="NZ_JARLKN010000077.1"/>
</dbReference>
<evidence type="ECO:0000256" key="6">
    <source>
        <dbReference type="RuleBase" id="RU366058"/>
    </source>
</evidence>
<feature type="transmembrane region" description="Helical" evidence="6">
    <location>
        <begin position="101"/>
        <end position="122"/>
    </location>
</feature>
<feature type="transmembrane region" description="Helical" evidence="6">
    <location>
        <begin position="28"/>
        <end position="51"/>
    </location>
</feature>
<keyword evidence="3 6" id="KW-0812">Transmembrane</keyword>
<dbReference type="PANTHER" id="PTHR12677:SF55">
    <property type="entry name" value="UNDECAPRENYL PHOSPHATE TRANSPORTER SAOUHSC_00901-RELATED"/>
    <property type="match status" value="1"/>
</dbReference>
<comment type="caution">
    <text evidence="8">The sequence shown here is derived from an EMBL/GenBank/DDBJ whole genome shotgun (WGS) entry which is preliminary data.</text>
</comment>
<evidence type="ECO:0000256" key="5">
    <source>
        <dbReference type="ARBA" id="ARBA00023136"/>
    </source>
</evidence>
<name>A0ABT8VBS3_9BACL</name>
<protein>
    <recommendedName>
        <fullName evidence="6">TVP38/TMEM64 family membrane protein</fullName>
    </recommendedName>
</protein>
<comment type="similarity">
    <text evidence="6">Belongs to the TVP38/TMEM64 family.</text>
</comment>